<dbReference type="AlphaFoldDB" id="A0A934QKM1"/>
<comment type="caution">
    <text evidence="1">The sequence shown here is derived from an EMBL/GenBank/DDBJ whole genome shotgun (WGS) entry which is preliminary data.</text>
</comment>
<reference evidence="1" key="1">
    <citation type="submission" date="2017-08" db="EMBL/GenBank/DDBJ databases">
        <authorList>
            <person name="Imhoff J.F."/>
            <person name="Rahn T."/>
            <person name="Kuenzel S."/>
            <person name="Neulinger S.C."/>
        </authorList>
    </citation>
    <scope>NUCLEOTIDE SEQUENCE</scope>
    <source>
        <strain evidence="1">DSM 9154</strain>
    </source>
</reference>
<gene>
    <name evidence="1" type="ORF">CKO21_15375</name>
</gene>
<organism evidence="1 2">
    <name type="scientific">Rhodovibrio salinarum</name>
    <dbReference type="NCBI Taxonomy" id="1087"/>
    <lineage>
        <taxon>Bacteria</taxon>
        <taxon>Pseudomonadati</taxon>
        <taxon>Pseudomonadota</taxon>
        <taxon>Alphaproteobacteria</taxon>
        <taxon>Rhodospirillales</taxon>
        <taxon>Rhodovibrionaceae</taxon>
        <taxon>Rhodovibrio</taxon>
    </lineage>
</organism>
<reference evidence="1" key="2">
    <citation type="journal article" date="2020" name="Microorganisms">
        <title>Osmotic Adaptation and Compatible Solute Biosynthesis of Phototrophic Bacteria as Revealed from Genome Analyses.</title>
        <authorList>
            <person name="Imhoff J.F."/>
            <person name="Rahn T."/>
            <person name="Kunzel S."/>
            <person name="Keller A."/>
            <person name="Neulinger S.C."/>
        </authorList>
    </citation>
    <scope>NUCLEOTIDE SEQUENCE</scope>
    <source>
        <strain evidence="1">DSM 9154</strain>
    </source>
</reference>
<sequence length="188" mass="21082">MSSVAFEEMPASRLPDPVLTRLYRYWDALREARAGPTRPEVDPIDMPREVLPDLMLTEVVLADGTRRYRYRIVGSRIAEQAGADPTRQFLDEALPREFGYLDYILGLYDALVDIVRPLYSRSSYVTADTSSSPERETHRLMLPIVAAEGAVTHVLAAQVFHVQRGVTQKPFLSPDGVSYGETVLVTPD</sequence>
<evidence type="ECO:0000313" key="1">
    <source>
        <dbReference type="EMBL" id="MBK1698628.1"/>
    </source>
</evidence>
<proteinExistence type="predicted"/>
<keyword evidence="2" id="KW-1185">Reference proteome</keyword>
<dbReference type="Proteomes" id="UP000778970">
    <property type="component" value="Unassembled WGS sequence"/>
</dbReference>
<dbReference type="EMBL" id="NRRE01000028">
    <property type="protein sequence ID" value="MBK1698628.1"/>
    <property type="molecule type" value="Genomic_DNA"/>
</dbReference>
<dbReference type="RefSeq" id="WP_027289610.1">
    <property type="nucleotide sequence ID" value="NZ_NRRE01000028.1"/>
</dbReference>
<dbReference type="InterPro" id="IPR009922">
    <property type="entry name" value="DUF1457"/>
</dbReference>
<evidence type="ECO:0000313" key="2">
    <source>
        <dbReference type="Proteomes" id="UP000778970"/>
    </source>
</evidence>
<protein>
    <submittedName>
        <fullName evidence="1">PAS domain-containing protein</fullName>
    </submittedName>
</protein>
<name>A0A934QKM1_9PROT</name>
<dbReference type="Pfam" id="PF07310">
    <property type="entry name" value="PAS_5"/>
    <property type="match status" value="1"/>
</dbReference>
<accession>A0A934QKM1</accession>